<dbReference type="NCBIfam" id="TIGR01760">
    <property type="entry name" value="tape_meas_TP901"/>
    <property type="match status" value="1"/>
</dbReference>
<keyword evidence="3" id="KW-0472">Membrane</keyword>
<evidence type="ECO:0000313" key="5">
    <source>
        <dbReference type="EMBL" id="KHO66646.1"/>
    </source>
</evidence>
<reference evidence="5 6" key="1">
    <citation type="submission" date="2014-11" db="EMBL/GenBank/DDBJ databases">
        <title>Genome sequence of Pseudomonas tuomuerensis JCM 14085.</title>
        <authorList>
            <person name="Shin S.-K."/>
            <person name="Yi H."/>
        </authorList>
    </citation>
    <scope>NUCLEOTIDE SEQUENCE [LARGE SCALE GENOMIC DNA]</scope>
    <source>
        <strain evidence="5 6">JCM 14085</strain>
    </source>
</reference>
<dbReference type="Proteomes" id="UP000030980">
    <property type="component" value="Unassembled WGS sequence"/>
</dbReference>
<keyword evidence="6" id="KW-1185">Reference proteome</keyword>
<keyword evidence="3" id="KW-1133">Transmembrane helix</keyword>
<organism evidence="5 6">
    <name type="scientific">Pseudomonas flexibilis</name>
    <dbReference type="NCBI Taxonomy" id="706570"/>
    <lineage>
        <taxon>Bacteria</taxon>
        <taxon>Pseudomonadati</taxon>
        <taxon>Pseudomonadota</taxon>
        <taxon>Gammaproteobacteria</taxon>
        <taxon>Pseudomonadales</taxon>
        <taxon>Pseudomonadaceae</taxon>
        <taxon>Pseudomonas</taxon>
    </lineage>
</organism>
<evidence type="ECO:0000313" key="6">
    <source>
        <dbReference type="Proteomes" id="UP000030980"/>
    </source>
</evidence>
<comment type="caution">
    <text evidence="5">The sequence shown here is derived from an EMBL/GenBank/DDBJ whole genome shotgun (WGS) entry which is preliminary data.</text>
</comment>
<gene>
    <name evidence="5" type="ORF">PT85_03600</name>
</gene>
<evidence type="ECO:0000256" key="2">
    <source>
        <dbReference type="SAM" id="Coils"/>
    </source>
</evidence>
<keyword evidence="3" id="KW-0812">Transmembrane</keyword>
<dbReference type="RefSeq" id="WP_039605926.1">
    <property type="nucleotide sequence ID" value="NZ_FMUP01000005.1"/>
</dbReference>
<keyword evidence="1" id="KW-1188">Viral release from host cell</keyword>
<feature type="domain" description="Phage tail tape measure protein" evidence="4">
    <location>
        <begin position="264"/>
        <end position="447"/>
    </location>
</feature>
<accession>A0A0B3C010</accession>
<feature type="transmembrane region" description="Helical" evidence="3">
    <location>
        <begin position="581"/>
        <end position="600"/>
    </location>
</feature>
<dbReference type="Pfam" id="PF10145">
    <property type="entry name" value="PhageMin_Tail"/>
    <property type="match status" value="1"/>
</dbReference>
<dbReference type="AlphaFoldDB" id="A0A0B3C010"/>
<keyword evidence="2" id="KW-0175">Coiled coil</keyword>
<dbReference type="PANTHER" id="PTHR37813:SF1">
    <property type="entry name" value="FELS-2 PROPHAGE PROTEIN"/>
    <property type="match status" value="1"/>
</dbReference>
<name>A0A0B3C010_9PSED</name>
<feature type="coiled-coil region" evidence="2">
    <location>
        <begin position="62"/>
        <end position="183"/>
    </location>
</feature>
<feature type="transmembrane region" description="Helical" evidence="3">
    <location>
        <begin position="548"/>
        <end position="569"/>
    </location>
</feature>
<sequence length="879" mass="92646">MARDLKLAVVLQAVDRATRPIRNVMQGSEGMARQLKASREALKGLQGQQRDISSFRQLKSAAQQTGHALQEQQAEVRRLSQQLAATNKPTRQMRQEFQQAVRQAQRLKQQHQGQQQELHGLRTRLQQAGIGTRNLGEHEQRLRRQMAEANQDITDQTERLRKLGQQQKRLAEAKASYEKAQGLAGSIAATGAAGVASGTGILYAGARLMAPQMAADQQGGIIAAQTGEGREQATRYTQIIQSIRTEGVSDDMAAIGAAVGAVRSTLGALGEVGDDELQRISRRALDMSAVLGGDVAENIQVAAIMMQNGLAKNSDEALDLLTRGMQSVSTQMRGELPEILHEYSTHFRGMGFDGQEAMSLLVEMAKQGKFALDKTGDAIKEFSIRGSDMSKASQEAYESIGLDAEAMSSAIAGGGDGAQRALQTTAKALLAITDPAERANAAIALFGTPVEDLAVDQIPDFLKALSRSRNNLGQVEGAAEGLGTVLRDDLRGDIAKLGGAWTNLTSTMMRDQNGPLRQLTQGITRIVGRVREWIAANPTLAANIVKTAAGLGILMAAGGGLALVLASVLGPIAMVSYGMSVLRFGAARFLGPLISLGRTALPMAAKGVLLLGKALLMTPLGWIIGAIALIAGGAYLIWKNWGTLGPKFAALWEGLKAGALGLWEELKAGFSGGLAGIAATIVNFSPLGAFYSAFAGVLDWFGIELPGRFTEFGGMLLDGMVNGITSRLGAVKEAITGAASSAIGWFKETLGIHSPSRVFAELGGHTMDGLQKGIVQSEGGPLSAVGDMSKRLAAAGALTLAASGPLLADEPIRIDNRAPLSPASLSAPAPTTVSNTYQITIHAAPGMDAQAIAQAVAAELDRRERARAARSRSSLHDQE</sequence>
<dbReference type="EMBL" id="JTAK01000001">
    <property type="protein sequence ID" value="KHO66646.1"/>
    <property type="molecule type" value="Genomic_DNA"/>
</dbReference>
<evidence type="ECO:0000256" key="3">
    <source>
        <dbReference type="SAM" id="Phobius"/>
    </source>
</evidence>
<proteinExistence type="predicted"/>
<evidence type="ECO:0000256" key="1">
    <source>
        <dbReference type="ARBA" id="ARBA00022612"/>
    </source>
</evidence>
<dbReference type="STRING" id="706570.PT85_03600"/>
<dbReference type="PANTHER" id="PTHR37813">
    <property type="entry name" value="FELS-2 PROPHAGE PROTEIN"/>
    <property type="match status" value="1"/>
</dbReference>
<evidence type="ECO:0000259" key="4">
    <source>
        <dbReference type="Pfam" id="PF10145"/>
    </source>
</evidence>
<protein>
    <recommendedName>
        <fullName evidence="4">Phage tail tape measure protein domain-containing protein</fullName>
    </recommendedName>
</protein>
<feature type="transmembrane region" description="Helical" evidence="3">
    <location>
        <begin position="620"/>
        <end position="638"/>
    </location>
</feature>
<dbReference type="InterPro" id="IPR010090">
    <property type="entry name" value="Phage_tape_meas"/>
</dbReference>
<dbReference type="OrthoDB" id="8019720at2"/>